<evidence type="ECO:0000313" key="3">
    <source>
        <dbReference type="Proteomes" id="UP001172155"/>
    </source>
</evidence>
<sequence length="743" mass="80702">MFVFTNIEDGEEVYQRCVLVSGMIVACPDEGFVQVTTRSDSDTTLFPDQRWPLVKGHFKALLMLTPGTNRITLRSSHGAAVASTISLRYVPLLQTPPLHLAVLVANDSPLLIDCPPCKYGGLSTTHSSLDAALAKFRLTAYMWQALTAEEFRSQGLGRRSFRLEEEYGLPDTLSSTFSPTATSGAAAPPFSLSPAKIHLIHAPHTVAYLRDAQRAQQNPNGCRRDELHTIFSTALRAHGAPFTTAARPVVAGLLLDAAYAPDQSMLLGHAALGAHDPAGLSLGIFGSHLTYAWPRFLEEVPLCLSDATPPGDTVCNDNGECTTCWRACAVGQGAFLHEVGHAFGAPHSSGIMMRGYSPDWVKVFLPTEEAGRGEEHDCHWDLSDLLRFKALGQFKVPGDREVDGAMPAFEIIEEGEEGEGDAGGVKVLCEGGLGMVLLNGTAEDGVSVRAPVKEVKLGLKALEERFQRGRPLELVAVGMNGKQRKTDVWKLLSSKAWVHVPGTKIRLLKKCAGEEKPDGEEYTWAVMLKKRGRDGKLVTASKIDVRVGCGFDGAVVHYRDGKTVPCGLWQHRGHDDETHGMGGHQAKKIYLRKDSEVVRVAVNTAGGWGLAGMRLWLADGRAMGALNKSSSSDKEDIKILTAEPGHGIIGFYGATGLGGMCHRFGIVTAPKDVDLPGSVYDMEELRNDVEVHRKRKNGSKDQGRKRQKMELESETEEDESDSGSGDDDDDYDSEVDDEAMMDE</sequence>
<dbReference type="GO" id="GO:0005737">
    <property type="term" value="C:cytoplasm"/>
    <property type="evidence" value="ECO:0007669"/>
    <property type="project" value="TreeGrafter"/>
</dbReference>
<dbReference type="InterPro" id="IPR021917">
    <property type="entry name" value="Unchr_Zn-peptidase-like"/>
</dbReference>
<feature type="compositionally biased region" description="Basic and acidic residues" evidence="1">
    <location>
        <begin position="698"/>
        <end position="711"/>
    </location>
</feature>
<feature type="compositionally biased region" description="Acidic residues" evidence="1">
    <location>
        <begin position="712"/>
        <end position="743"/>
    </location>
</feature>
<gene>
    <name evidence="2" type="ORF">B0T18DRAFT_430206</name>
</gene>
<dbReference type="Proteomes" id="UP001172155">
    <property type="component" value="Unassembled WGS sequence"/>
</dbReference>
<organism evidence="2 3">
    <name type="scientific">Schizothecium vesticola</name>
    <dbReference type="NCBI Taxonomy" id="314040"/>
    <lineage>
        <taxon>Eukaryota</taxon>
        <taxon>Fungi</taxon>
        <taxon>Dikarya</taxon>
        <taxon>Ascomycota</taxon>
        <taxon>Pezizomycotina</taxon>
        <taxon>Sordariomycetes</taxon>
        <taxon>Sordariomycetidae</taxon>
        <taxon>Sordariales</taxon>
        <taxon>Schizotheciaceae</taxon>
        <taxon>Schizothecium</taxon>
    </lineage>
</organism>
<dbReference type="EMBL" id="JAUKUD010000005">
    <property type="protein sequence ID" value="KAK0742800.1"/>
    <property type="molecule type" value="Genomic_DNA"/>
</dbReference>
<accession>A0AA40K1V9</accession>
<comment type="caution">
    <text evidence="2">The sequence shown here is derived from an EMBL/GenBank/DDBJ whole genome shotgun (WGS) entry which is preliminary data.</text>
</comment>
<dbReference type="PANTHER" id="PTHR21054">
    <property type="entry name" value="ZINC METALLOPROTEINASE-RELATED"/>
    <property type="match status" value="1"/>
</dbReference>
<dbReference type="AlphaFoldDB" id="A0AA40K1V9"/>
<name>A0AA40K1V9_9PEZI</name>
<protein>
    <submittedName>
        <fullName evidence="2">Peptidase family-domain-containing protein</fullName>
    </submittedName>
</protein>
<dbReference type="PANTHER" id="PTHR21054:SF2">
    <property type="entry name" value="MIP04191P"/>
    <property type="match status" value="1"/>
</dbReference>
<evidence type="ECO:0000256" key="1">
    <source>
        <dbReference type="SAM" id="MobiDB-lite"/>
    </source>
</evidence>
<dbReference type="Pfam" id="PF12044">
    <property type="entry name" value="Metallopep"/>
    <property type="match status" value="1"/>
</dbReference>
<dbReference type="InterPro" id="IPR053002">
    <property type="entry name" value="Metalloproteinase_M10B"/>
</dbReference>
<feature type="region of interest" description="Disordered" evidence="1">
    <location>
        <begin position="691"/>
        <end position="743"/>
    </location>
</feature>
<evidence type="ECO:0000313" key="2">
    <source>
        <dbReference type="EMBL" id="KAK0742800.1"/>
    </source>
</evidence>
<proteinExistence type="predicted"/>
<keyword evidence="3" id="KW-1185">Reference proteome</keyword>
<dbReference type="SUPFAM" id="SSF55486">
    <property type="entry name" value="Metalloproteases ('zincins'), catalytic domain"/>
    <property type="match status" value="1"/>
</dbReference>
<reference evidence="2" key="1">
    <citation type="submission" date="2023-06" db="EMBL/GenBank/DDBJ databases">
        <title>Genome-scale phylogeny and comparative genomics of the fungal order Sordariales.</title>
        <authorList>
            <consortium name="Lawrence Berkeley National Laboratory"/>
            <person name="Hensen N."/>
            <person name="Bonometti L."/>
            <person name="Westerberg I."/>
            <person name="Brannstrom I.O."/>
            <person name="Guillou S."/>
            <person name="Cros-Aarteil S."/>
            <person name="Calhoun S."/>
            <person name="Haridas S."/>
            <person name="Kuo A."/>
            <person name="Mondo S."/>
            <person name="Pangilinan J."/>
            <person name="Riley R."/>
            <person name="LaButti K."/>
            <person name="Andreopoulos B."/>
            <person name="Lipzen A."/>
            <person name="Chen C."/>
            <person name="Yanf M."/>
            <person name="Daum C."/>
            <person name="Ng V."/>
            <person name="Clum A."/>
            <person name="Steindorff A."/>
            <person name="Ohm R."/>
            <person name="Martin F."/>
            <person name="Silar P."/>
            <person name="Natvig D."/>
            <person name="Lalanne C."/>
            <person name="Gautier V."/>
            <person name="Ament-velasquez S.L."/>
            <person name="Kruys A."/>
            <person name="Hutchinson M.I."/>
            <person name="Powell A.J."/>
            <person name="Barry K."/>
            <person name="Miller A.N."/>
            <person name="Grigoriev I.V."/>
            <person name="Debuchy R."/>
            <person name="Gladieux P."/>
            <person name="Thoren M.H."/>
            <person name="Johannesson H."/>
        </authorList>
    </citation>
    <scope>NUCLEOTIDE SEQUENCE</scope>
    <source>
        <strain evidence="2">SMH3187-1</strain>
    </source>
</reference>